<dbReference type="AlphaFoldDB" id="A0A0G0PZD4"/>
<reference evidence="1 2" key="1">
    <citation type="journal article" date="2015" name="Nature">
        <title>rRNA introns, odd ribosomes, and small enigmatic genomes across a large radiation of phyla.</title>
        <authorList>
            <person name="Brown C.T."/>
            <person name="Hug L.A."/>
            <person name="Thomas B.C."/>
            <person name="Sharon I."/>
            <person name="Castelle C.J."/>
            <person name="Singh A."/>
            <person name="Wilkins M.J."/>
            <person name="Williams K.H."/>
            <person name="Banfield J.F."/>
        </authorList>
    </citation>
    <scope>NUCLEOTIDE SEQUENCE [LARGE SCALE GENOMIC DNA]</scope>
</reference>
<protein>
    <submittedName>
        <fullName evidence="1">Uncharacterized protein</fullName>
    </submittedName>
</protein>
<evidence type="ECO:0000313" key="1">
    <source>
        <dbReference type="EMBL" id="KKQ94771.1"/>
    </source>
</evidence>
<name>A0A0G0PZD4_UNCC2</name>
<evidence type="ECO:0000313" key="2">
    <source>
        <dbReference type="Proteomes" id="UP000034207"/>
    </source>
</evidence>
<dbReference type="EMBL" id="LBVV01000007">
    <property type="protein sequence ID" value="KKQ94771.1"/>
    <property type="molecule type" value="Genomic_DNA"/>
</dbReference>
<comment type="caution">
    <text evidence="1">The sequence shown here is derived from an EMBL/GenBank/DDBJ whole genome shotgun (WGS) entry which is preliminary data.</text>
</comment>
<accession>A0A0G0PZD4</accession>
<gene>
    <name evidence="1" type="ORF">UT18_C0007G0027</name>
</gene>
<organism evidence="1 2">
    <name type="scientific">candidate division CPR2 bacterium GW2011_GWC2_39_10</name>
    <dbReference type="NCBI Taxonomy" id="1618345"/>
    <lineage>
        <taxon>Bacteria</taxon>
        <taxon>Bacteria division CPR2</taxon>
    </lineage>
</organism>
<proteinExistence type="predicted"/>
<dbReference type="Proteomes" id="UP000034207">
    <property type="component" value="Unassembled WGS sequence"/>
</dbReference>
<sequence>MCKPKDRDYSKYAQIQVHQVRQTDNAVFSLSESLEMPSFEKHGHTITVVEELGMRVLKLKLVPVLPMTAKSAILGIMVAIKAKTDKGLEIFPIEDYDISPTGMIEAKVDADHILSIDSVLIKKCCNKNADCSCKN</sequence>